<reference evidence="9 10" key="1">
    <citation type="submission" date="2016-01" db="EMBL/GenBank/DDBJ databases">
        <title>The new phylogeny of the genus Mycobacterium.</title>
        <authorList>
            <person name="Tarcisio F."/>
            <person name="Conor M."/>
            <person name="Antonella G."/>
            <person name="Elisabetta G."/>
            <person name="Giulia F.S."/>
            <person name="Sara T."/>
            <person name="Anna F."/>
            <person name="Clotilde B."/>
            <person name="Roberto B."/>
            <person name="Veronica D.S."/>
            <person name="Fabio R."/>
            <person name="Monica P."/>
            <person name="Olivier J."/>
            <person name="Enrico T."/>
            <person name="Nicola S."/>
        </authorList>
    </citation>
    <scope>NUCLEOTIDE SEQUENCE [LARGE SCALE GENOMIC DNA]</scope>
    <source>
        <strain evidence="9 10">DSM 44803</strain>
    </source>
</reference>
<evidence type="ECO:0000256" key="4">
    <source>
        <dbReference type="ARBA" id="ARBA00022692"/>
    </source>
</evidence>
<evidence type="ECO:0000259" key="8">
    <source>
        <dbReference type="Pfam" id="PF03176"/>
    </source>
</evidence>
<comment type="subcellular location">
    <subcellularLocation>
        <location evidence="1">Cell membrane</location>
        <topology evidence="1">Multi-pass membrane protein</topology>
    </subcellularLocation>
</comment>
<keyword evidence="4 7" id="KW-0812">Transmembrane</keyword>
<dbReference type="FunFam" id="1.20.1640.10:FF:000020">
    <property type="entry name" value="Transmembrane transport protein MmpL10"/>
    <property type="match status" value="1"/>
</dbReference>
<keyword evidence="5 7" id="KW-1133">Transmembrane helix</keyword>
<evidence type="ECO:0000256" key="1">
    <source>
        <dbReference type="ARBA" id="ARBA00004651"/>
    </source>
</evidence>
<evidence type="ECO:0000313" key="9">
    <source>
        <dbReference type="EMBL" id="ORW25060.1"/>
    </source>
</evidence>
<protein>
    <recommendedName>
        <fullName evidence="8">Membrane transport protein MMPL domain-containing protein</fullName>
    </recommendedName>
</protein>
<evidence type="ECO:0000256" key="3">
    <source>
        <dbReference type="ARBA" id="ARBA00022475"/>
    </source>
</evidence>
<keyword evidence="6 7" id="KW-0472">Membrane</keyword>
<dbReference type="Gene3D" id="1.20.1640.10">
    <property type="entry name" value="Multidrug efflux transporter AcrB transmembrane domain"/>
    <property type="match status" value="2"/>
</dbReference>
<evidence type="ECO:0000256" key="7">
    <source>
        <dbReference type="SAM" id="Phobius"/>
    </source>
</evidence>
<organism evidence="9 10">
    <name type="scientific">Mycobacterium nebraskense</name>
    <dbReference type="NCBI Taxonomy" id="244292"/>
    <lineage>
        <taxon>Bacteria</taxon>
        <taxon>Bacillati</taxon>
        <taxon>Actinomycetota</taxon>
        <taxon>Actinomycetes</taxon>
        <taxon>Mycobacteriales</taxon>
        <taxon>Mycobacteriaceae</taxon>
        <taxon>Mycobacterium</taxon>
    </lineage>
</organism>
<feature type="transmembrane region" description="Helical" evidence="7">
    <location>
        <begin position="297"/>
        <end position="318"/>
    </location>
</feature>
<gene>
    <name evidence="9" type="ORF">AWC17_02840</name>
</gene>
<dbReference type="InterPro" id="IPR004869">
    <property type="entry name" value="MMPL_dom"/>
</dbReference>
<dbReference type="GO" id="GO:0005886">
    <property type="term" value="C:plasma membrane"/>
    <property type="evidence" value="ECO:0007669"/>
    <property type="project" value="UniProtKB-SubCell"/>
</dbReference>
<feature type="transmembrane region" description="Helical" evidence="7">
    <location>
        <begin position="250"/>
        <end position="276"/>
    </location>
</feature>
<feature type="transmembrane region" description="Helical" evidence="7">
    <location>
        <begin position="903"/>
        <end position="931"/>
    </location>
</feature>
<feature type="transmembrane region" description="Helical" evidence="7">
    <location>
        <begin position="873"/>
        <end position="891"/>
    </location>
</feature>
<dbReference type="Pfam" id="PF03176">
    <property type="entry name" value="MMPL"/>
    <property type="match status" value="2"/>
</dbReference>
<proteinExistence type="inferred from homology"/>
<feature type="domain" description="Membrane transport protein MMPL" evidence="8">
    <location>
        <begin position="607"/>
        <end position="941"/>
    </location>
</feature>
<evidence type="ECO:0000256" key="5">
    <source>
        <dbReference type="ARBA" id="ARBA00022989"/>
    </source>
</evidence>
<comment type="caution">
    <text evidence="9">The sequence shown here is derived from an EMBL/GenBank/DDBJ whole genome shotgun (WGS) entry which is preliminary data.</text>
</comment>
<dbReference type="AlphaFoldDB" id="A0A1X1ZNX8"/>
<keyword evidence="3" id="KW-1003">Cell membrane</keyword>
<dbReference type="InterPro" id="IPR004707">
    <property type="entry name" value="MmpL_fam"/>
</dbReference>
<dbReference type="EMBL" id="LQPH01000107">
    <property type="protein sequence ID" value="ORW25060.1"/>
    <property type="molecule type" value="Genomic_DNA"/>
</dbReference>
<evidence type="ECO:0000256" key="2">
    <source>
        <dbReference type="ARBA" id="ARBA00010157"/>
    </source>
</evidence>
<dbReference type="NCBIfam" id="TIGR00833">
    <property type="entry name" value="actII"/>
    <property type="match status" value="1"/>
</dbReference>
<evidence type="ECO:0000256" key="6">
    <source>
        <dbReference type="ARBA" id="ARBA00023136"/>
    </source>
</evidence>
<dbReference type="STRING" id="244292.ABW17_15600"/>
<feature type="transmembrane region" description="Helical" evidence="7">
    <location>
        <begin position="224"/>
        <end position="244"/>
    </location>
</feature>
<dbReference type="SUPFAM" id="SSF82866">
    <property type="entry name" value="Multidrug efflux transporter AcrB transmembrane domain"/>
    <property type="match status" value="2"/>
</dbReference>
<feature type="transmembrane region" description="Helical" evidence="7">
    <location>
        <begin position="826"/>
        <end position="846"/>
    </location>
</feature>
<feature type="transmembrane region" description="Helical" evidence="7">
    <location>
        <begin position="21"/>
        <end position="44"/>
    </location>
</feature>
<dbReference type="OrthoDB" id="4758927at2"/>
<feature type="transmembrane region" description="Helical" evidence="7">
    <location>
        <begin position="338"/>
        <end position="361"/>
    </location>
</feature>
<dbReference type="InterPro" id="IPR050545">
    <property type="entry name" value="Mycobact_MmpL"/>
</dbReference>
<feature type="transmembrane region" description="Helical" evidence="7">
    <location>
        <begin position="794"/>
        <end position="820"/>
    </location>
</feature>
<dbReference type="PANTHER" id="PTHR33406:SF6">
    <property type="entry name" value="MEMBRANE PROTEIN YDGH-RELATED"/>
    <property type="match status" value="1"/>
</dbReference>
<feature type="transmembrane region" description="Helical" evidence="7">
    <location>
        <begin position="382"/>
        <end position="404"/>
    </location>
</feature>
<name>A0A1X1ZNX8_9MYCO</name>
<feature type="domain" description="Membrane transport protein MMPL" evidence="8">
    <location>
        <begin position="57"/>
        <end position="386"/>
    </location>
</feature>
<evidence type="ECO:0000313" key="10">
    <source>
        <dbReference type="Proteomes" id="UP000193781"/>
    </source>
</evidence>
<dbReference type="PANTHER" id="PTHR33406">
    <property type="entry name" value="MEMBRANE PROTEIN MJ1562-RELATED"/>
    <property type="match status" value="1"/>
</dbReference>
<keyword evidence="10" id="KW-1185">Reference proteome</keyword>
<feature type="transmembrane region" description="Helical" evidence="7">
    <location>
        <begin position="198"/>
        <end position="217"/>
    </location>
</feature>
<accession>A0A1X1ZNX8</accession>
<sequence>MRVTKNRAVATHAQQPFIARAIRRLSIPIILGWLAITVLVTLAVPSLEKVGQDHSVSMTPEEAPSIQAMKRMGKVFKESDSDNAAMIVLESDPPLGDDAHKYYAGLIRKLKDDPRHVQHIQDFWGDPLTAAGAQSADGKATYVQLDLAGNQGEALAAESIDAVRDIVARTPPPNGLKVYLTGPSVLIADMHASGDKSLILITATTVAVIFVVLLLVYRSIVTTILLLLLVGIEFVAARGTVALLGDLGVIGLSTFAINLLTSLVLAAGTDYGIFLLGRYQEARQAGEDRETAYYTTYRGVAHVILGSGLTIAGATYCLSFTRLPYFQSLGIPCAAGTLVAVAAALTLGPAVLTVGSRYGLFDPKRMIKVRGWRRVGTVVTRWPAPVLAATCGVALVGLLALPGYKTSYNDRQYVPDYIPANAGYSAADRHFSQARMKPEIMLIEADHDMRDPADMLVLNRLAKGVLAVPGVSRVQAITRPDGTTLPHTTLPFMISMQNASLVQNSTFQTQRMDDLLKQADELAKMIDTMQRMYGLMSQLVATTHDLTGETHDMQAITAELRDRISDFEDFYRPLRSYFYWERHCYDIPVCWSLRSIFDAIDGVDEINDRLRDLVADLDKIDVLLPQLLMQIPPMINSMQSMRTMMLTMHSTMSGIIGQMDANSENPSAMGQAFDASKNDDSFYLPPEVFDNRDFKRGMEMFLSPDGKAARLFILHRGDPATPEGFARVDAIKTAAEEALKTTPLENAKISLGGTAAVFKDISDGAKYDLMIAAISSLCLIFVIMLVITRSFVAAVVIVGTVALSLGASFGLSVLLWQHIIRMELHWLVLAMSVIILLAVGSDYNLLLVARFKQEIGAGLNTGIIRSLGGTGKVVTNAGLVFAFTMASMAVSELRVLGQVGTTIGLGLLFDTLVVRAFMTPSIAALLGRWFWWPLAVRPRPASAMLRPTGPRPAVRALLGD</sequence>
<dbReference type="Proteomes" id="UP000193781">
    <property type="component" value="Unassembled WGS sequence"/>
</dbReference>
<comment type="similarity">
    <text evidence="2">Belongs to the resistance-nodulation-cell division (RND) (TC 2.A.6) family. MmpL subfamily.</text>
</comment>
<dbReference type="FunFam" id="1.20.1640.10:FF:000018">
    <property type="entry name" value="Transmembrane transport protein MmpL10"/>
    <property type="match status" value="1"/>
</dbReference>
<feature type="transmembrane region" description="Helical" evidence="7">
    <location>
        <begin position="769"/>
        <end position="787"/>
    </location>
</feature>